<dbReference type="AlphaFoldDB" id="A0A9N9UIS4"/>
<name>A0A9N9UIS4_9HYPO</name>
<proteinExistence type="predicted"/>
<organism evidence="2 3">
    <name type="scientific">Clonostachys byssicola</name>
    <dbReference type="NCBI Taxonomy" id="160290"/>
    <lineage>
        <taxon>Eukaryota</taxon>
        <taxon>Fungi</taxon>
        <taxon>Dikarya</taxon>
        <taxon>Ascomycota</taxon>
        <taxon>Pezizomycotina</taxon>
        <taxon>Sordariomycetes</taxon>
        <taxon>Hypocreomycetidae</taxon>
        <taxon>Hypocreales</taxon>
        <taxon>Bionectriaceae</taxon>
        <taxon>Clonostachys</taxon>
    </lineage>
</organism>
<dbReference type="Proteomes" id="UP000754883">
    <property type="component" value="Unassembled WGS sequence"/>
</dbReference>
<reference evidence="2 3" key="2">
    <citation type="submission" date="2021-10" db="EMBL/GenBank/DDBJ databases">
        <authorList>
            <person name="Piombo E."/>
        </authorList>
    </citation>
    <scope>NUCLEOTIDE SEQUENCE [LARGE SCALE GENOMIC DNA]</scope>
</reference>
<reference evidence="3" key="1">
    <citation type="submission" date="2019-06" db="EMBL/GenBank/DDBJ databases">
        <authorList>
            <person name="Broberg M."/>
        </authorList>
    </citation>
    <scope>NUCLEOTIDE SEQUENCE [LARGE SCALE GENOMIC DNA]</scope>
</reference>
<evidence type="ECO:0000313" key="2">
    <source>
        <dbReference type="EMBL" id="CAG9988079.1"/>
    </source>
</evidence>
<feature type="compositionally biased region" description="Polar residues" evidence="1">
    <location>
        <begin position="132"/>
        <end position="142"/>
    </location>
</feature>
<evidence type="ECO:0000256" key="1">
    <source>
        <dbReference type="SAM" id="MobiDB-lite"/>
    </source>
</evidence>
<dbReference type="CDD" id="cd02440">
    <property type="entry name" value="AdoMet_MTases"/>
    <property type="match status" value="1"/>
</dbReference>
<dbReference type="InterPro" id="IPR050447">
    <property type="entry name" value="Erg6_SMT_methyltransf"/>
</dbReference>
<evidence type="ECO:0000313" key="3">
    <source>
        <dbReference type="Proteomes" id="UP000754883"/>
    </source>
</evidence>
<gene>
    <name evidence="2" type="ORF">CBYS24578_00010700</name>
</gene>
<protein>
    <submittedName>
        <fullName evidence="2">Uncharacterized protein</fullName>
    </submittedName>
</protein>
<accession>A0A9N9UIS4</accession>
<sequence length="326" mass="36050">MSELKDPVKQTAQPGGDKTKVETTRLKKRVQKHYNRTSDLFLKVWGEHIHQGYYKSPTDSDAQAQINQVLRLVESSGVAAGSKILDVGCGIGGTARYLARELGCKVTGITNSERQVEIARRLMVDEVAKLGSPSSSPPSTDFVQYPSPASAEGSEAGAVRILHLDFEQMREYLGAERGEKFDCVWVSEVVFHLHGRKLFFDSASALLEPGGCIVVADMFRTAEKPSASVQKELDSISRNHMCPQLGTVDEYTQMARDAGLSPRHEPIDITKSVARTWDTTLPLGSLLYAISQGRDSIGYLRGMRSMKRAYSHETASYTILCYEKKL</sequence>
<dbReference type="PANTHER" id="PTHR44068">
    <property type="entry name" value="ZGC:194242"/>
    <property type="match status" value="1"/>
</dbReference>
<dbReference type="SUPFAM" id="SSF53335">
    <property type="entry name" value="S-adenosyl-L-methionine-dependent methyltransferases"/>
    <property type="match status" value="1"/>
</dbReference>
<dbReference type="Gene3D" id="3.40.50.150">
    <property type="entry name" value="Vaccinia Virus protein VP39"/>
    <property type="match status" value="1"/>
</dbReference>
<dbReference type="Pfam" id="PF02353">
    <property type="entry name" value="CMAS"/>
    <property type="match status" value="1"/>
</dbReference>
<keyword evidence="3" id="KW-1185">Reference proteome</keyword>
<dbReference type="PANTHER" id="PTHR44068:SF11">
    <property type="entry name" value="GERANYL DIPHOSPHATE 2-C-METHYLTRANSFERASE"/>
    <property type="match status" value="1"/>
</dbReference>
<feature type="region of interest" description="Disordered" evidence="1">
    <location>
        <begin position="1"/>
        <end position="20"/>
    </location>
</feature>
<comment type="caution">
    <text evidence="2">The sequence shown here is derived from an EMBL/GenBank/DDBJ whole genome shotgun (WGS) entry which is preliminary data.</text>
</comment>
<dbReference type="OrthoDB" id="506498at2759"/>
<feature type="region of interest" description="Disordered" evidence="1">
    <location>
        <begin position="129"/>
        <end position="148"/>
    </location>
</feature>
<dbReference type="InterPro" id="IPR029063">
    <property type="entry name" value="SAM-dependent_MTases_sf"/>
</dbReference>
<dbReference type="EMBL" id="CABFNO020001443">
    <property type="protein sequence ID" value="CAG9988079.1"/>
    <property type="molecule type" value="Genomic_DNA"/>
</dbReference>